<feature type="compositionally biased region" description="Basic and acidic residues" evidence="1">
    <location>
        <begin position="228"/>
        <end position="237"/>
    </location>
</feature>
<comment type="caution">
    <text evidence="2">The sequence shown here is derived from an EMBL/GenBank/DDBJ whole genome shotgun (WGS) entry which is preliminary data.</text>
</comment>
<sequence>MMGKRHPPTTSDDAKSGDTAPVKHQYPDGRHISRGPLVCTQSSRKIDDTSVLRRSRSRLQQSAAEKGELTSGPCPSQIRGGHAKPRLEISTQTPASLFPSESSGRTGSTFENSLVPPTTPFSQSQRARGEDVESQAAEITDTLHAHALASKPIRNENSQYLNHDIKSLMRERNRARKTWQFTRNPNDKRVLNNIQNKLHRKIATFQNKTWENELHVSSIPTTLLGNVERVEEKEKPSIRPYPPSRDRSQTLTKLRYLHVPWKPTQENKYK</sequence>
<organism evidence="2 3">
    <name type="scientific">Trichonephila inaurata madagascariensis</name>
    <dbReference type="NCBI Taxonomy" id="2747483"/>
    <lineage>
        <taxon>Eukaryota</taxon>
        <taxon>Metazoa</taxon>
        <taxon>Ecdysozoa</taxon>
        <taxon>Arthropoda</taxon>
        <taxon>Chelicerata</taxon>
        <taxon>Arachnida</taxon>
        <taxon>Araneae</taxon>
        <taxon>Araneomorphae</taxon>
        <taxon>Entelegynae</taxon>
        <taxon>Araneoidea</taxon>
        <taxon>Nephilidae</taxon>
        <taxon>Trichonephila</taxon>
        <taxon>Trichonephila inaurata</taxon>
    </lineage>
</organism>
<evidence type="ECO:0000256" key="1">
    <source>
        <dbReference type="SAM" id="MobiDB-lite"/>
    </source>
</evidence>
<feature type="region of interest" description="Disordered" evidence="1">
    <location>
        <begin position="228"/>
        <end position="249"/>
    </location>
</feature>
<feature type="region of interest" description="Disordered" evidence="1">
    <location>
        <begin position="1"/>
        <end position="136"/>
    </location>
</feature>
<proteinExistence type="predicted"/>
<dbReference type="EMBL" id="BMAV01027933">
    <property type="protein sequence ID" value="GFS63627.1"/>
    <property type="molecule type" value="Genomic_DNA"/>
</dbReference>
<dbReference type="OrthoDB" id="412981at2759"/>
<feature type="compositionally biased region" description="Polar residues" evidence="1">
    <location>
        <begin position="89"/>
        <end position="126"/>
    </location>
</feature>
<dbReference type="Proteomes" id="UP000886998">
    <property type="component" value="Unassembled WGS sequence"/>
</dbReference>
<reference evidence="2" key="1">
    <citation type="submission" date="2020-08" db="EMBL/GenBank/DDBJ databases">
        <title>Multicomponent nature underlies the extraordinary mechanical properties of spider dragline silk.</title>
        <authorList>
            <person name="Kono N."/>
            <person name="Nakamura H."/>
            <person name="Mori M."/>
            <person name="Yoshida Y."/>
            <person name="Ohtoshi R."/>
            <person name="Malay A.D."/>
            <person name="Moran D.A.P."/>
            <person name="Tomita M."/>
            <person name="Numata K."/>
            <person name="Arakawa K."/>
        </authorList>
    </citation>
    <scope>NUCLEOTIDE SEQUENCE</scope>
</reference>
<name>A0A8X6MLB3_9ARAC</name>
<protein>
    <submittedName>
        <fullName evidence="2">Uncharacterized protein</fullName>
    </submittedName>
</protein>
<keyword evidence="3" id="KW-1185">Reference proteome</keyword>
<evidence type="ECO:0000313" key="2">
    <source>
        <dbReference type="EMBL" id="GFS63627.1"/>
    </source>
</evidence>
<accession>A0A8X6MLB3</accession>
<gene>
    <name evidence="2" type="ORF">TNIN_466881</name>
</gene>
<dbReference type="AlphaFoldDB" id="A0A8X6MLB3"/>
<evidence type="ECO:0000313" key="3">
    <source>
        <dbReference type="Proteomes" id="UP000886998"/>
    </source>
</evidence>